<evidence type="ECO:0000313" key="8">
    <source>
        <dbReference type="EMBL" id="EOI53575.1"/>
    </source>
</evidence>
<organism evidence="8 10">
    <name type="scientific">Enterococcus gilvus ATCC BAA-350</name>
    <dbReference type="NCBI Taxonomy" id="1158614"/>
    <lineage>
        <taxon>Bacteria</taxon>
        <taxon>Bacillati</taxon>
        <taxon>Bacillota</taxon>
        <taxon>Bacilli</taxon>
        <taxon>Lactobacillales</taxon>
        <taxon>Enterococcaceae</taxon>
        <taxon>Enterococcus</taxon>
    </lineage>
</organism>
<dbReference type="Proteomes" id="UP000014160">
    <property type="component" value="Unassembled WGS sequence"/>
</dbReference>
<proteinExistence type="inferred from homology"/>
<evidence type="ECO:0000256" key="4">
    <source>
        <dbReference type="ARBA" id="ARBA00022692"/>
    </source>
</evidence>
<evidence type="ECO:0008006" key="12">
    <source>
        <dbReference type="Google" id="ProtNLM"/>
    </source>
</evidence>
<feature type="transmembrane region" description="Helical" evidence="7">
    <location>
        <begin position="105"/>
        <end position="127"/>
    </location>
</feature>
<feature type="transmembrane region" description="Helical" evidence="7">
    <location>
        <begin position="147"/>
        <end position="176"/>
    </location>
</feature>
<dbReference type="RefSeq" id="WP_010781871.1">
    <property type="nucleotide sequence ID" value="NZ_ASWH01000001.1"/>
</dbReference>
<evidence type="ECO:0000313" key="10">
    <source>
        <dbReference type="Proteomes" id="UP000013750"/>
    </source>
</evidence>
<comment type="caution">
    <text evidence="8">The sequence shown here is derived from an EMBL/GenBank/DDBJ whole genome shotgun (WGS) entry which is preliminary data.</text>
</comment>
<feature type="transmembrane region" description="Helical" evidence="7">
    <location>
        <begin position="6"/>
        <end position="28"/>
    </location>
</feature>
<reference evidence="8 10" key="1">
    <citation type="submission" date="2013-02" db="EMBL/GenBank/DDBJ databases">
        <title>The Genome Sequence of Enterococcus gilvus ATCC BAA-350.</title>
        <authorList>
            <consortium name="The Broad Institute Genome Sequencing Platform"/>
            <consortium name="The Broad Institute Genome Sequencing Center for Infectious Disease"/>
            <person name="Earl A.M."/>
            <person name="Gilmore M.S."/>
            <person name="Lebreton F."/>
            <person name="Walker B."/>
            <person name="Young S.K."/>
            <person name="Zeng Q."/>
            <person name="Gargeya S."/>
            <person name="Fitzgerald M."/>
            <person name="Haas B."/>
            <person name="Abouelleil A."/>
            <person name="Alvarado L."/>
            <person name="Arachchi H.M."/>
            <person name="Berlin A.M."/>
            <person name="Chapman S.B."/>
            <person name="Dewar J."/>
            <person name="Goldberg J."/>
            <person name="Griggs A."/>
            <person name="Gujja S."/>
            <person name="Hansen M."/>
            <person name="Howarth C."/>
            <person name="Imamovic A."/>
            <person name="Larimer J."/>
            <person name="McCowan C."/>
            <person name="Murphy C."/>
            <person name="Neiman D."/>
            <person name="Pearson M."/>
            <person name="Priest M."/>
            <person name="Roberts A."/>
            <person name="Saif S."/>
            <person name="Shea T."/>
            <person name="Sisk P."/>
            <person name="Sykes S."/>
            <person name="Wortman J."/>
            <person name="Nusbaum C."/>
            <person name="Birren B."/>
        </authorList>
    </citation>
    <scope>NUCLEOTIDE SEQUENCE [LARGE SCALE GENOMIC DNA]</scope>
    <source>
        <strain evidence="8 10">ATCC BAA-350</strain>
    </source>
</reference>
<dbReference type="EMBL" id="AJDQ01000012">
    <property type="protein sequence ID" value="EOI53575.1"/>
    <property type="molecule type" value="Genomic_DNA"/>
</dbReference>
<keyword evidence="4 7" id="KW-0812">Transmembrane</keyword>
<dbReference type="AlphaFoldDB" id="R2V758"/>
<comment type="subcellular location">
    <subcellularLocation>
        <location evidence="1">Cell membrane</location>
        <topology evidence="1">Multi-pass membrane protein</topology>
    </subcellularLocation>
</comment>
<keyword evidence="6 7" id="KW-0472">Membrane</keyword>
<dbReference type="GeneID" id="301213304"/>
<dbReference type="Proteomes" id="UP000013750">
    <property type="component" value="Unassembled WGS sequence"/>
</dbReference>
<evidence type="ECO:0000256" key="1">
    <source>
        <dbReference type="ARBA" id="ARBA00004651"/>
    </source>
</evidence>
<gene>
    <name evidence="9" type="ORF">I592_00435</name>
    <name evidence="8" type="ORF">UKC_03527</name>
</gene>
<dbReference type="InterPro" id="IPR003370">
    <property type="entry name" value="Chromate_transpt"/>
</dbReference>
<accession>R2V758</accession>
<dbReference type="PATRIC" id="fig|1158614.3.peg.3507"/>
<evidence type="ECO:0000256" key="6">
    <source>
        <dbReference type="ARBA" id="ARBA00023136"/>
    </source>
</evidence>
<keyword evidence="3" id="KW-1003">Cell membrane</keyword>
<dbReference type="HOGENOM" id="CLU_018106_1_0_9"/>
<name>R2V758_9ENTE</name>
<evidence type="ECO:0000256" key="2">
    <source>
        <dbReference type="ARBA" id="ARBA00005262"/>
    </source>
</evidence>
<dbReference type="EMBL" id="ASWH01000001">
    <property type="protein sequence ID" value="EOW81150.1"/>
    <property type="molecule type" value="Genomic_DNA"/>
</dbReference>
<sequence>MTKLKFYLWLAGINLFISTFTFGGGYVVVPMIRKYYVEGKDLFSNDELIEMAAVAQSSPGAIAINLSVLAGKKVAGMLGVFISAICAIIPPLVILGLISNWYAAFAANVTVMAVLKGMQACVTALIIDLVIDMYQLIRQENSKLLSLLVPVAFIANAFFNLNVVYILVFSVGICLLHTYRQQQTREV</sequence>
<dbReference type="eggNOG" id="COG2059">
    <property type="taxonomic scope" value="Bacteria"/>
</dbReference>
<keyword evidence="5 7" id="KW-1133">Transmembrane helix</keyword>
<reference evidence="9 11" key="2">
    <citation type="submission" date="2013-03" db="EMBL/GenBank/DDBJ databases">
        <title>The Genome Sequence of Enterococcus gilvus ATCC BAA-350 (PacBio/Illumina hybrid assembly).</title>
        <authorList>
            <consortium name="The Broad Institute Genomics Platform"/>
            <consortium name="The Broad Institute Genome Sequencing Center for Infectious Disease"/>
            <person name="Earl A."/>
            <person name="Russ C."/>
            <person name="Gilmore M."/>
            <person name="Surin D."/>
            <person name="Walker B."/>
            <person name="Young S."/>
            <person name="Zeng Q."/>
            <person name="Gargeya S."/>
            <person name="Fitzgerald M."/>
            <person name="Haas B."/>
            <person name="Abouelleil A."/>
            <person name="Allen A.W."/>
            <person name="Alvarado L."/>
            <person name="Arachchi H.M."/>
            <person name="Berlin A.M."/>
            <person name="Chapman S.B."/>
            <person name="Gainer-Dewar J."/>
            <person name="Goldberg J."/>
            <person name="Griggs A."/>
            <person name="Gujja S."/>
            <person name="Hansen M."/>
            <person name="Howarth C."/>
            <person name="Imamovic A."/>
            <person name="Ireland A."/>
            <person name="Larimer J."/>
            <person name="McCowan C."/>
            <person name="Murphy C."/>
            <person name="Pearson M."/>
            <person name="Poon T.W."/>
            <person name="Priest M."/>
            <person name="Roberts A."/>
            <person name="Saif S."/>
            <person name="Shea T."/>
            <person name="Sisk P."/>
            <person name="Sykes S."/>
            <person name="Wortman J."/>
            <person name="Nusbaum C."/>
            <person name="Birren B."/>
        </authorList>
    </citation>
    <scope>NUCLEOTIDE SEQUENCE [LARGE SCALE GENOMIC DNA]</scope>
    <source>
        <strain evidence="9 11">ATCC BAA-350</strain>
    </source>
</reference>
<evidence type="ECO:0000313" key="9">
    <source>
        <dbReference type="EMBL" id="EOW81150.1"/>
    </source>
</evidence>
<keyword evidence="11" id="KW-1185">Reference proteome</keyword>
<dbReference type="Pfam" id="PF02417">
    <property type="entry name" value="Chromate_transp"/>
    <property type="match status" value="1"/>
</dbReference>
<evidence type="ECO:0000256" key="7">
    <source>
        <dbReference type="SAM" id="Phobius"/>
    </source>
</evidence>
<dbReference type="PANTHER" id="PTHR43663:SF1">
    <property type="entry name" value="CHROMATE TRANSPORTER"/>
    <property type="match status" value="1"/>
</dbReference>
<dbReference type="GO" id="GO:0015109">
    <property type="term" value="F:chromate transmembrane transporter activity"/>
    <property type="evidence" value="ECO:0007669"/>
    <property type="project" value="InterPro"/>
</dbReference>
<feature type="transmembrane region" description="Helical" evidence="7">
    <location>
        <begin position="74"/>
        <end position="98"/>
    </location>
</feature>
<dbReference type="GO" id="GO:0005886">
    <property type="term" value="C:plasma membrane"/>
    <property type="evidence" value="ECO:0007669"/>
    <property type="project" value="UniProtKB-SubCell"/>
</dbReference>
<comment type="similarity">
    <text evidence="2">Belongs to the chromate ion transporter (CHR) (TC 2.A.51) family.</text>
</comment>
<evidence type="ECO:0000256" key="5">
    <source>
        <dbReference type="ARBA" id="ARBA00022989"/>
    </source>
</evidence>
<evidence type="ECO:0000256" key="3">
    <source>
        <dbReference type="ARBA" id="ARBA00022475"/>
    </source>
</evidence>
<dbReference type="PANTHER" id="PTHR43663">
    <property type="entry name" value="CHROMATE TRANSPORT PROTEIN-RELATED"/>
    <property type="match status" value="1"/>
</dbReference>
<dbReference type="InterPro" id="IPR052518">
    <property type="entry name" value="CHR_Transporter"/>
</dbReference>
<protein>
    <recommendedName>
        <fullName evidence="12">Chromate transporter</fullName>
    </recommendedName>
</protein>
<evidence type="ECO:0000313" key="11">
    <source>
        <dbReference type="Proteomes" id="UP000014160"/>
    </source>
</evidence>